<dbReference type="InterPro" id="IPR001937">
    <property type="entry name" value="GalP_UDPtransf1"/>
</dbReference>
<dbReference type="PANTHER" id="PTHR42763">
    <property type="entry name" value="ADP-GLUCOSE PHOSPHORYLASE"/>
    <property type="match status" value="1"/>
</dbReference>
<evidence type="ECO:0000256" key="2">
    <source>
        <dbReference type="ARBA" id="ARBA00022679"/>
    </source>
</evidence>
<evidence type="ECO:0000256" key="6">
    <source>
        <dbReference type="ARBA" id="ARBA00023277"/>
    </source>
</evidence>
<reference evidence="12" key="1">
    <citation type="submission" date="2020-07" db="EMBL/GenBank/DDBJ databases">
        <title>Huge and variable diversity of episymbiotic CPR bacteria and DPANN archaea in groundwater ecosystems.</title>
        <authorList>
            <person name="He C.Y."/>
            <person name="Keren R."/>
            <person name="Whittaker M."/>
            <person name="Farag I.F."/>
            <person name="Doudna J."/>
            <person name="Cate J.H.D."/>
            <person name="Banfield J.F."/>
        </authorList>
    </citation>
    <scope>NUCLEOTIDE SEQUENCE</scope>
    <source>
        <strain evidence="12">NC_groundwater_1520_Pr4_B-0.1um_53_5</strain>
    </source>
</reference>
<gene>
    <name evidence="12" type="primary">galT</name>
    <name evidence="12" type="ORF">HY768_09595</name>
</gene>
<feature type="active site" description="Tele-UMP-histidine intermediate" evidence="8">
    <location>
        <position position="165"/>
    </location>
</feature>
<dbReference type="GO" id="GO:0008108">
    <property type="term" value="F:UDP-glucose:hexose-1-phosphate uridylyltransferase activity"/>
    <property type="evidence" value="ECO:0007669"/>
    <property type="project" value="UniProtKB-UniRule"/>
</dbReference>
<dbReference type="EC" id="2.7.7.12" evidence="7"/>
<organism evidence="12 13">
    <name type="scientific">candidate division TA06 bacterium</name>
    <dbReference type="NCBI Taxonomy" id="2250710"/>
    <lineage>
        <taxon>Bacteria</taxon>
        <taxon>Bacteria division TA06</taxon>
    </lineage>
</organism>
<evidence type="ECO:0000256" key="1">
    <source>
        <dbReference type="ARBA" id="ARBA00010951"/>
    </source>
</evidence>
<dbReference type="InterPro" id="IPR005849">
    <property type="entry name" value="GalP_Utransf_N"/>
</dbReference>
<evidence type="ECO:0000313" key="13">
    <source>
        <dbReference type="Proteomes" id="UP000736328"/>
    </source>
</evidence>
<dbReference type="NCBIfam" id="TIGR00209">
    <property type="entry name" value="galT_1"/>
    <property type="match status" value="1"/>
</dbReference>
<evidence type="ECO:0000259" key="11">
    <source>
        <dbReference type="Pfam" id="PF02744"/>
    </source>
</evidence>
<evidence type="ECO:0000256" key="9">
    <source>
        <dbReference type="PIRSR" id="PIRSR000808-3"/>
    </source>
</evidence>
<keyword evidence="3 12" id="KW-0548">Nucleotidyltransferase</keyword>
<comment type="cofactor">
    <cofactor evidence="9">
        <name>Zn(2+)</name>
        <dbReference type="ChEBI" id="CHEBI:29105"/>
    </cofactor>
    <text evidence="9">Binds 1 zinc ion per subunit.</text>
</comment>
<feature type="binding site" evidence="9">
    <location>
        <position position="42"/>
    </location>
    <ligand>
        <name>Zn(2+)</name>
        <dbReference type="ChEBI" id="CHEBI:29105"/>
    </ligand>
</feature>
<evidence type="ECO:0000256" key="4">
    <source>
        <dbReference type="ARBA" id="ARBA00022723"/>
    </source>
</evidence>
<feature type="binding site" evidence="9">
    <location>
        <position position="39"/>
    </location>
    <ligand>
        <name>Zn(2+)</name>
        <dbReference type="ChEBI" id="CHEBI:29105"/>
    </ligand>
</feature>
<dbReference type="InterPro" id="IPR005850">
    <property type="entry name" value="GalP_Utransf_C"/>
</dbReference>
<accession>A0A933IA82</accession>
<dbReference type="PANTHER" id="PTHR42763:SF1">
    <property type="entry name" value="UDP-GLUCOSE--HEXOSE-1-PHOSPHATE URIDYLYLTRANSFERASE"/>
    <property type="match status" value="1"/>
</dbReference>
<dbReference type="Proteomes" id="UP000736328">
    <property type="component" value="Unassembled WGS sequence"/>
</dbReference>
<feature type="binding site" evidence="9">
    <location>
        <position position="163"/>
    </location>
    <ligand>
        <name>Zn(2+)</name>
        <dbReference type="ChEBI" id="CHEBI:29105"/>
    </ligand>
</feature>
<comment type="caution">
    <text evidence="12">The sequence shown here is derived from an EMBL/GenBank/DDBJ whole genome shotgun (WGS) entry which is preliminary data.</text>
</comment>
<dbReference type="PIRSF" id="PIRSF000808">
    <property type="entry name" value="GalT"/>
    <property type="match status" value="1"/>
</dbReference>
<proteinExistence type="inferred from homology"/>
<dbReference type="SUPFAM" id="SSF54197">
    <property type="entry name" value="HIT-like"/>
    <property type="match status" value="2"/>
</dbReference>
<dbReference type="InterPro" id="IPR036265">
    <property type="entry name" value="HIT-like_sf"/>
</dbReference>
<dbReference type="InterPro" id="IPR053177">
    <property type="entry name" value="ADP-glucose_phosphorylase"/>
</dbReference>
<dbReference type="Pfam" id="PF02744">
    <property type="entry name" value="GalP_UDP_tr_C"/>
    <property type="match status" value="1"/>
</dbReference>
<keyword evidence="6" id="KW-0119">Carbohydrate metabolism</keyword>
<evidence type="ECO:0000313" key="12">
    <source>
        <dbReference type="EMBL" id="MBI4727450.1"/>
    </source>
</evidence>
<comment type="similarity">
    <text evidence="1">Belongs to the galactose-1-phosphate uridylyltransferase type 1 family.</text>
</comment>
<name>A0A933IA82_UNCT6</name>
<feature type="domain" description="Galactose-1-phosphate uridyl transferase C-terminal" evidence="11">
    <location>
        <begin position="186"/>
        <end position="305"/>
    </location>
</feature>
<keyword evidence="4 9" id="KW-0479">Metal-binding</keyword>
<evidence type="ECO:0000256" key="3">
    <source>
        <dbReference type="ARBA" id="ARBA00022695"/>
    </source>
</evidence>
<feature type="domain" description="Galactose-1-phosphate uridyl transferase N-terminal" evidence="10">
    <location>
        <begin position="4"/>
        <end position="175"/>
    </location>
</feature>
<dbReference type="AlphaFoldDB" id="A0A933IA82"/>
<dbReference type="Pfam" id="PF01087">
    <property type="entry name" value="GalP_UDP_transf"/>
    <property type="match status" value="1"/>
</dbReference>
<evidence type="ECO:0000259" key="10">
    <source>
        <dbReference type="Pfam" id="PF01087"/>
    </source>
</evidence>
<evidence type="ECO:0000256" key="8">
    <source>
        <dbReference type="PIRSR" id="PIRSR000808-1"/>
    </source>
</evidence>
<evidence type="ECO:0000256" key="5">
    <source>
        <dbReference type="ARBA" id="ARBA00022833"/>
    </source>
</evidence>
<dbReference type="GO" id="GO:0006012">
    <property type="term" value="P:galactose metabolic process"/>
    <property type="evidence" value="ECO:0007669"/>
    <property type="project" value="UniProtKB-UniRule"/>
</dbReference>
<keyword evidence="2" id="KW-0808">Transferase</keyword>
<keyword evidence="5 9" id="KW-0862">Zinc</keyword>
<feature type="binding site" evidence="9">
    <location>
        <position position="112"/>
    </location>
    <ligand>
        <name>Zn(2+)</name>
        <dbReference type="ChEBI" id="CHEBI:29105"/>
    </ligand>
</feature>
<evidence type="ECO:0000256" key="7">
    <source>
        <dbReference type="NCBIfam" id="TIGR00209"/>
    </source>
</evidence>
<dbReference type="GO" id="GO:0008270">
    <property type="term" value="F:zinc ion binding"/>
    <property type="evidence" value="ECO:0007669"/>
    <property type="project" value="InterPro"/>
</dbReference>
<dbReference type="Gene3D" id="3.30.428.10">
    <property type="entry name" value="HIT-like"/>
    <property type="match status" value="2"/>
</dbReference>
<protein>
    <recommendedName>
        <fullName evidence="7">Galactose-1-phosphate uridylyltransferase</fullName>
        <ecNumber evidence="7">2.7.7.12</ecNumber>
    </recommendedName>
</protein>
<sequence>MPELRKDPIIGRWVIISTERGKRPVDYDIPIPATTRGSCPFCYGQEHLTTPEILAVRPPDTAPNSPGWQLRVIANKYPALRVEGELEKSGEGLYDKMSGIGAHEIIVEMPEHNRLLSDLDIPHLQNILAAYVSRMQDLKRDTRLKYLMIFKNQGYRAGASLEHSHSQLIATPIVPKTINEELAGAQEYYRYKERCVFCDIVKQETEDRRRLVLENENFISIAPFAARFPFECWLLPKKHESNFENIAMADLALLAPILKETLLRIKASVNNPPFNLVIHTDPCQLSGLPHFHWHMEIMPRLTRVAGFERGTGFYLNPTPPEEYAQFLREVDIV</sequence>
<dbReference type="EMBL" id="JACQXR010000127">
    <property type="protein sequence ID" value="MBI4727450.1"/>
    <property type="molecule type" value="Genomic_DNA"/>
</dbReference>